<proteinExistence type="predicted"/>
<dbReference type="RefSeq" id="WP_164128375.1">
    <property type="nucleotide sequence ID" value="NZ_JAAGOX010000008.1"/>
</dbReference>
<organism evidence="2">
    <name type="scientific">Ruegeria sp. PrR005</name>
    <dbReference type="NCBI Taxonomy" id="2706882"/>
    <lineage>
        <taxon>Bacteria</taxon>
        <taxon>Pseudomonadati</taxon>
        <taxon>Pseudomonadota</taxon>
        <taxon>Alphaproteobacteria</taxon>
        <taxon>Rhodobacterales</taxon>
        <taxon>Roseobacteraceae</taxon>
        <taxon>Ruegeria</taxon>
    </lineage>
</organism>
<dbReference type="PROSITE" id="PS50943">
    <property type="entry name" value="HTH_CROC1"/>
    <property type="match status" value="1"/>
</dbReference>
<evidence type="ECO:0000313" key="2">
    <source>
        <dbReference type="EMBL" id="NDW44389.1"/>
    </source>
</evidence>
<dbReference type="InterPro" id="IPR001387">
    <property type="entry name" value="Cro/C1-type_HTH"/>
</dbReference>
<evidence type="ECO:0000259" key="1">
    <source>
        <dbReference type="PROSITE" id="PS50943"/>
    </source>
</evidence>
<dbReference type="GO" id="GO:0003677">
    <property type="term" value="F:DNA binding"/>
    <property type="evidence" value="ECO:0007669"/>
    <property type="project" value="InterPro"/>
</dbReference>
<dbReference type="Gene3D" id="1.10.260.40">
    <property type="entry name" value="lambda repressor-like DNA-binding domains"/>
    <property type="match status" value="1"/>
</dbReference>
<dbReference type="AlphaFoldDB" id="A0A6B2NPD3"/>
<feature type="domain" description="HTH cro/C1-type" evidence="1">
    <location>
        <begin position="9"/>
        <end position="65"/>
    </location>
</feature>
<protein>
    <submittedName>
        <fullName evidence="2">Helix-turn-helix transcriptional regulator</fullName>
    </submittedName>
</protein>
<dbReference type="SUPFAM" id="SSF47413">
    <property type="entry name" value="lambda repressor-like DNA-binding domains"/>
    <property type="match status" value="1"/>
</dbReference>
<accession>A0A6B2NPD3</accession>
<sequence>MSSDLAKRLRTLQASEGLSIQEMAERCGLSKASLANYLRLKDPQRPGFDAVVAIANGMGVSIDWLAGLAADSTPAKEAKYSDALMVFSVAHQLLVELEQLQNNTSKPIIQSGKVAGKPIWHYSAKTMLRFLEYRQTPSNGTEEDCQAEVDKLVQLLVSDSGSFGSD</sequence>
<dbReference type="InterPro" id="IPR010982">
    <property type="entry name" value="Lambda_DNA-bd_dom_sf"/>
</dbReference>
<name>A0A6B2NPD3_9RHOB</name>
<reference evidence="2" key="1">
    <citation type="submission" date="2020-02" db="EMBL/GenBank/DDBJ databases">
        <title>Delineation of the pyrene-degrading pathway in Roseobacter clade bacteria by genomic analysis.</title>
        <authorList>
            <person name="Zhou H."/>
            <person name="Wang H."/>
        </authorList>
    </citation>
    <scope>NUCLEOTIDE SEQUENCE</scope>
    <source>
        <strain evidence="2">PrR005</strain>
    </source>
</reference>
<dbReference type="EMBL" id="JAAGOX010000008">
    <property type="protein sequence ID" value="NDW44389.1"/>
    <property type="molecule type" value="Genomic_DNA"/>
</dbReference>
<dbReference type="Pfam" id="PF13560">
    <property type="entry name" value="HTH_31"/>
    <property type="match status" value="1"/>
</dbReference>
<comment type="caution">
    <text evidence="2">The sequence shown here is derived from an EMBL/GenBank/DDBJ whole genome shotgun (WGS) entry which is preliminary data.</text>
</comment>
<dbReference type="SMART" id="SM00530">
    <property type="entry name" value="HTH_XRE"/>
    <property type="match status" value="1"/>
</dbReference>
<dbReference type="CDD" id="cd00093">
    <property type="entry name" value="HTH_XRE"/>
    <property type="match status" value="1"/>
</dbReference>
<gene>
    <name evidence="2" type="ORF">G0P99_05415</name>
</gene>